<dbReference type="RefSeq" id="WP_154522346.1">
    <property type="nucleotide sequence ID" value="NZ_VULZ01000001.1"/>
</dbReference>
<feature type="compositionally biased region" description="Basic and acidic residues" evidence="1">
    <location>
        <begin position="71"/>
        <end position="88"/>
    </location>
</feature>
<gene>
    <name evidence="2" type="ORF">FYJ35_01980</name>
</gene>
<accession>A0A6L5X0M6</accession>
<feature type="region of interest" description="Disordered" evidence="1">
    <location>
        <begin position="71"/>
        <end position="99"/>
    </location>
</feature>
<evidence type="ECO:0000313" key="2">
    <source>
        <dbReference type="EMBL" id="MSS13820.1"/>
    </source>
</evidence>
<dbReference type="Proteomes" id="UP000481852">
    <property type="component" value="Unassembled WGS sequence"/>
</dbReference>
<keyword evidence="3" id="KW-1185">Reference proteome</keyword>
<evidence type="ECO:0000256" key="1">
    <source>
        <dbReference type="SAM" id="MobiDB-lite"/>
    </source>
</evidence>
<proteinExistence type="predicted"/>
<reference evidence="2 3" key="1">
    <citation type="submission" date="2019-08" db="EMBL/GenBank/DDBJ databases">
        <title>In-depth cultivation of the pig gut microbiome towards novel bacterial diversity and tailored functional studies.</title>
        <authorList>
            <person name="Wylensek D."/>
            <person name="Hitch T.C.A."/>
            <person name="Clavel T."/>
        </authorList>
    </citation>
    <scope>NUCLEOTIDE SEQUENCE [LARGE SCALE GENOMIC DNA]</scope>
    <source>
        <strain evidence="2 3">Oil+RF-744-WCA-WT-11</strain>
    </source>
</reference>
<feature type="region of interest" description="Disordered" evidence="1">
    <location>
        <begin position="1"/>
        <end position="20"/>
    </location>
</feature>
<organism evidence="2 3">
    <name type="scientific">Porcincola intestinalis</name>
    <dbReference type="NCBI Taxonomy" id="2606632"/>
    <lineage>
        <taxon>Bacteria</taxon>
        <taxon>Bacillati</taxon>
        <taxon>Bacillota</taxon>
        <taxon>Clostridia</taxon>
        <taxon>Lachnospirales</taxon>
        <taxon>Lachnospiraceae</taxon>
        <taxon>Porcincola</taxon>
    </lineage>
</organism>
<feature type="compositionally biased region" description="Acidic residues" evidence="1">
    <location>
        <begin position="89"/>
        <end position="99"/>
    </location>
</feature>
<sequence>MESGKDNDMKRMMNKNNENKRTEKTVEALLQLFGNLFGENVPVVAVVGCGGGVAEENEDFLKALEDYFSESEERQSDIDKVEKHKEPEESCEEISEGDGEEVFDEMLSDLISFAGMVERLDTVLTAVATGKMCPIRGMSETDSMVDIVSEVLRKWAKYKEPKA</sequence>
<comment type="caution">
    <text evidence="2">The sequence shown here is derived from an EMBL/GenBank/DDBJ whole genome shotgun (WGS) entry which is preliminary data.</text>
</comment>
<name>A0A6L5X0M6_9FIRM</name>
<dbReference type="AlphaFoldDB" id="A0A6L5X0M6"/>
<evidence type="ECO:0000313" key="3">
    <source>
        <dbReference type="Proteomes" id="UP000481852"/>
    </source>
</evidence>
<protein>
    <submittedName>
        <fullName evidence="2">Uncharacterized protein</fullName>
    </submittedName>
</protein>
<dbReference type="EMBL" id="VULZ01000001">
    <property type="protein sequence ID" value="MSS13820.1"/>
    <property type="molecule type" value="Genomic_DNA"/>
</dbReference>